<keyword evidence="1" id="KW-0812">Transmembrane</keyword>
<evidence type="ECO:0000313" key="2">
    <source>
        <dbReference type="EMBL" id="GFP82517.1"/>
    </source>
</evidence>
<dbReference type="EMBL" id="BMAC01000046">
    <property type="protein sequence ID" value="GFP82517.1"/>
    <property type="molecule type" value="Genomic_DNA"/>
</dbReference>
<gene>
    <name evidence="2" type="ORF">PHJA_000394700</name>
</gene>
<feature type="transmembrane region" description="Helical" evidence="1">
    <location>
        <begin position="6"/>
        <end position="24"/>
    </location>
</feature>
<keyword evidence="3" id="KW-1185">Reference proteome</keyword>
<proteinExistence type="predicted"/>
<keyword evidence="1" id="KW-0472">Membrane</keyword>
<sequence>MINVFTFFEWIFIGDSCFVGLYQNKKKKKKIVSKLFATNKQNISHFSVLKCQLW</sequence>
<comment type="caution">
    <text evidence="2">The sequence shown here is derived from an EMBL/GenBank/DDBJ whole genome shotgun (WGS) entry which is preliminary data.</text>
</comment>
<name>A0A830B614_9LAMI</name>
<organism evidence="2 3">
    <name type="scientific">Phtheirospermum japonicum</name>
    <dbReference type="NCBI Taxonomy" id="374723"/>
    <lineage>
        <taxon>Eukaryota</taxon>
        <taxon>Viridiplantae</taxon>
        <taxon>Streptophyta</taxon>
        <taxon>Embryophyta</taxon>
        <taxon>Tracheophyta</taxon>
        <taxon>Spermatophyta</taxon>
        <taxon>Magnoliopsida</taxon>
        <taxon>eudicotyledons</taxon>
        <taxon>Gunneridae</taxon>
        <taxon>Pentapetalae</taxon>
        <taxon>asterids</taxon>
        <taxon>lamiids</taxon>
        <taxon>Lamiales</taxon>
        <taxon>Orobanchaceae</taxon>
        <taxon>Orobanchaceae incertae sedis</taxon>
        <taxon>Phtheirospermum</taxon>
    </lineage>
</organism>
<accession>A0A830B614</accession>
<evidence type="ECO:0000313" key="3">
    <source>
        <dbReference type="Proteomes" id="UP000653305"/>
    </source>
</evidence>
<dbReference type="Proteomes" id="UP000653305">
    <property type="component" value="Unassembled WGS sequence"/>
</dbReference>
<feature type="non-terminal residue" evidence="2">
    <location>
        <position position="54"/>
    </location>
</feature>
<keyword evidence="1" id="KW-1133">Transmembrane helix</keyword>
<evidence type="ECO:0000256" key="1">
    <source>
        <dbReference type="SAM" id="Phobius"/>
    </source>
</evidence>
<protein>
    <submittedName>
        <fullName evidence="2">Uncharacterized protein</fullName>
    </submittedName>
</protein>
<dbReference type="AlphaFoldDB" id="A0A830B614"/>
<reference evidence="2" key="1">
    <citation type="submission" date="2020-07" db="EMBL/GenBank/DDBJ databases">
        <title>Ethylene signaling mediates host invasion by parasitic plants.</title>
        <authorList>
            <person name="Yoshida S."/>
        </authorList>
    </citation>
    <scope>NUCLEOTIDE SEQUENCE</scope>
    <source>
        <strain evidence="2">Okayama</strain>
    </source>
</reference>